<dbReference type="GO" id="GO:0004109">
    <property type="term" value="F:coproporphyrinogen oxidase activity"/>
    <property type="evidence" value="ECO:0007669"/>
    <property type="project" value="InterPro"/>
</dbReference>
<dbReference type="CDD" id="cd01335">
    <property type="entry name" value="Radical_SAM"/>
    <property type="match status" value="1"/>
</dbReference>
<comment type="function">
    <text evidence="9">Probably acts as a heme chaperone, transferring heme to an unknown acceptor. Binds one molecule of heme per monomer, possibly covalently. Binds 1 [4Fe-4S] cluster. The cluster is coordinated with 3 cysteines and an exchangeable S-adenosyl-L-methionine.</text>
</comment>
<organism evidence="12 13">
    <name type="scientific">Paraconexibacter algicola</name>
    <dbReference type="NCBI Taxonomy" id="2133960"/>
    <lineage>
        <taxon>Bacteria</taxon>
        <taxon>Bacillati</taxon>
        <taxon>Actinomycetota</taxon>
        <taxon>Thermoleophilia</taxon>
        <taxon>Solirubrobacterales</taxon>
        <taxon>Paraconexibacteraceae</taxon>
        <taxon>Paraconexibacter</taxon>
    </lineage>
</organism>
<dbReference type="Gene3D" id="3.20.20.70">
    <property type="entry name" value="Aldolase class I"/>
    <property type="match status" value="1"/>
</dbReference>
<keyword evidence="7 9" id="KW-0411">Iron-sulfur</keyword>
<evidence type="ECO:0000256" key="8">
    <source>
        <dbReference type="ARBA" id="ARBA00023186"/>
    </source>
</evidence>
<dbReference type="GO" id="GO:0051539">
    <property type="term" value="F:4 iron, 4 sulfur cluster binding"/>
    <property type="evidence" value="ECO:0007669"/>
    <property type="project" value="UniProtKB-UniRule"/>
</dbReference>
<dbReference type="InterPro" id="IPR004559">
    <property type="entry name" value="HemW-like"/>
</dbReference>
<comment type="subcellular location">
    <subcellularLocation>
        <location evidence="9">Cytoplasm</location>
    </subcellularLocation>
</comment>
<evidence type="ECO:0000256" key="10">
    <source>
        <dbReference type="SAM" id="MobiDB-lite"/>
    </source>
</evidence>
<gene>
    <name evidence="12" type="ORF">C7Y72_01895</name>
</gene>
<keyword evidence="8 9" id="KW-0143">Chaperone</keyword>
<dbReference type="InterPro" id="IPR007197">
    <property type="entry name" value="rSAM"/>
</dbReference>
<sequence>MPAQLPTGDPAPADGRLPGPARDRVGDRPLGIYVHVPFCAARCGYCDFNTYTPREAGGGDATEAYVRAAIAETRLAAQVLGERRPPARTVHVGGGTPTLLSPAQLGRILDAVRDEIGVAAGAEITVEANPESVEAASLAALREAGVDRISLGMQSAAPHVLATLDRAHTPGRAEAAAREARAAGFTVVGLDLILGTPGETDEDWARTVDAALATGPDRLSVYALTVEPGTALAARVRRGAVPAPDPDAAARRYEHADAALAAAGLHWYEVANWSTGPATRSTHNHGYWMGDDWWGIGPGAHSHVAGVRWWNVLRPASHARALAEGRSPAAGREVLDEESRRVERVMLELRLVEGLPATVLHPAGRAAAERAAAAGLLDGRALRERDRCVLTLPGRLVADALTRDLVD</sequence>
<dbReference type="SFLD" id="SFLDF00562">
    <property type="entry name" value="HemN-like__clustered_with_heat"/>
    <property type="match status" value="1"/>
</dbReference>
<dbReference type="RefSeq" id="WP_107566931.1">
    <property type="nucleotide sequence ID" value="NZ_PYYB01000001.1"/>
</dbReference>
<evidence type="ECO:0000256" key="3">
    <source>
        <dbReference type="ARBA" id="ARBA00022617"/>
    </source>
</evidence>
<dbReference type="InterPro" id="IPR034505">
    <property type="entry name" value="Coproporphyrinogen-III_oxidase"/>
</dbReference>
<evidence type="ECO:0000256" key="4">
    <source>
        <dbReference type="ARBA" id="ARBA00022691"/>
    </source>
</evidence>
<comment type="caution">
    <text evidence="12">The sequence shown here is derived from an EMBL/GenBank/DDBJ whole genome shotgun (WGS) entry which is preliminary data.</text>
</comment>
<evidence type="ECO:0000256" key="1">
    <source>
        <dbReference type="ARBA" id="ARBA00006100"/>
    </source>
</evidence>
<keyword evidence="4 9" id="KW-0949">S-adenosyl-L-methionine</keyword>
<keyword evidence="3 9" id="KW-0349">Heme</keyword>
<evidence type="ECO:0000259" key="11">
    <source>
        <dbReference type="PROSITE" id="PS51918"/>
    </source>
</evidence>
<dbReference type="SMART" id="SM00729">
    <property type="entry name" value="Elp3"/>
    <property type="match status" value="1"/>
</dbReference>
<dbReference type="GO" id="GO:0005737">
    <property type="term" value="C:cytoplasm"/>
    <property type="evidence" value="ECO:0007669"/>
    <property type="project" value="UniProtKB-SubCell"/>
</dbReference>
<dbReference type="InterPro" id="IPR006638">
    <property type="entry name" value="Elp3/MiaA/NifB-like_rSAM"/>
</dbReference>
<evidence type="ECO:0000313" key="13">
    <source>
        <dbReference type="Proteomes" id="UP000240739"/>
    </source>
</evidence>
<comment type="similarity">
    <text evidence="1">Belongs to the anaerobic coproporphyrinogen-III oxidase family. HemW subfamily.</text>
</comment>
<dbReference type="InterPro" id="IPR058240">
    <property type="entry name" value="rSAM_sf"/>
</dbReference>
<dbReference type="EMBL" id="PYYB01000001">
    <property type="protein sequence ID" value="PTL58493.1"/>
    <property type="molecule type" value="Genomic_DNA"/>
</dbReference>
<evidence type="ECO:0000256" key="5">
    <source>
        <dbReference type="ARBA" id="ARBA00022723"/>
    </source>
</evidence>
<keyword evidence="6 9" id="KW-0408">Iron</keyword>
<dbReference type="OrthoDB" id="9808022at2"/>
<evidence type="ECO:0000256" key="6">
    <source>
        <dbReference type="ARBA" id="ARBA00023004"/>
    </source>
</evidence>
<accession>A0A2T4UGW3</accession>
<reference evidence="12 13" key="1">
    <citation type="submission" date="2018-03" db="EMBL/GenBank/DDBJ databases">
        <title>Aquarubrobacter algicola gen. nov., sp. nov., a novel actinobacterium isolated from shallow eutrophic lake during the end of cyanobacterial harmful algal blooms.</title>
        <authorList>
            <person name="Chun S.J."/>
        </authorList>
    </citation>
    <scope>NUCLEOTIDE SEQUENCE [LARGE SCALE GENOMIC DNA]</scope>
    <source>
        <strain evidence="12 13">Seoho-28</strain>
    </source>
</reference>
<dbReference type="GO" id="GO:0006779">
    <property type="term" value="P:porphyrin-containing compound biosynthetic process"/>
    <property type="evidence" value="ECO:0007669"/>
    <property type="project" value="InterPro"/>
</dbReference>
<dbReference type="NCBIfam" id="TIGR00539">
    <property type="entry name" value="hemN_rel"/>
    <property type="match status" value="1"/>
</dbReference>
<evidence type="ECO:0000256" key="7">
    <source>
        <dbReference type="ARBA" id="ARBA00023014"/>
    </source>
</evidence>
<keyword evidence="9" id="KW-0963">Cytoplasm</keyword>
<protein>
    <recommendedName>
        <fullName evidence="2 9">Heme chaperone HemW</fullName>
    </recommendedName>
</protein>
<feature type="domain" description="Radical SAM core" evidence="11">
    <location>
        <begin position="24"/>
        <end position="263"/>
    </location>
</feature>
<keyword evidence="5 9" id="KW-0479">Metal-binding</keyword>
<feature type="region of interest" description="Disordered" evidence="10">
    <location>
        <begin position="1"/>
        <end position="24"/>
    </location>
</feature>
<dbReference type="Pfam" id="PF04055">
    <property type="entry name" value="Radical_SAM"/>
    <property type="match status" value="1"/>
</dbReference>
<proteinExistence type="inferred from homology"/>
<dbReference type="InterPro" id="IPR013785">
    <property type="entry name" value="Aldolase_TIM"/>
</dbReference>
<evidence type="ECO:0000256" key="2">
    <source>
        <dbReference type="ARBA" id="ARBA00017228"/>
    </source>
</evidence>
<keyword evidence="13" id="KW-1185">Reference proteome</keyword>
<keyword evidence="9" id="KW-0004">4Fe-4S</keyword>
<dbReference type="SFLD" id="SFLDS00029">
    <property type="entry name" value="Radical_SAM"/>
    <property type="match status" value="1"/>
</dbReference>
<dbReference type="AlphaFoldDB" id="A0A2T4UGW3"/>
<evidence type="ECO:0000313" key="12">
    <source>
        <dbReference type="EMBL" id="PTL58493.1"/>
    </source>
</evidence>
<dbReference type="SUPFAM" id="SSF102114">
    <property type="entry name" value="Radical SAM enzymes"/>
    <property type="match status" value="1"/>
</dbReference>
<dbReference type="Proteomes" id="UP000240739">
    <property type="component" value="Unassembled WGS sequence"/>
</dbReference>
<dbReference type="SFLD" id="SFLDG01065">
    <property type="entry name" value="anaerobic_coproporphyrinogen-I"/>
    <property type="match status" value="1"/>
</dbReference>
<dbReference type="GO" id="GO:0046872">
    <property type="term" value="F:metal ion binding"/>
    <property type="evidence" value="ECO:0007669"/>
    <property type="project" value="UniProtKB-UniRule"/>
</dbReference>
<dbReference type="PROSITE" id="PS51918">
    <property type="entry name" value="RADICAL_SAM"/>
    <property type="match status" value="1"/>
</dbReference>
<evidence type="ECO:0000256" key="9">
    <source>
        <dbReference type="RuleBase" id="RU364116"/>
    </source>
</evidence>
<name>A0A2T4UGW3_9ACTN</name>
<dbReference type="PANTHER" id="PTHR13932">
    <property type="entry name" value="COPROPORPHYRINIGEN III OXIDASE"/>
    <property type="match status" value="1"/>
</dbReference>
<dbReference type="PANTHER" id="PTHR13932:SF5">
    <property type="entry name" value="RADICAL S-ADENOSYL METHIONINE DOMAIN-CONTAINING PROTEIN 1, MITOCHONDRIAL"/>
    <property type="match status" value="1"/>
</dbReference>